<dbReference type="GO" id="GO:0003910">
    <property type="term" value="F:DNA ligase (ATP) activity"/>
    <property type="evidence" value="ECO:0007669"/>
    <property type="project" value="UniProtKB-EC"/>
</dbReference>
<evidence type="ECO:0000256" key="7">
    <source>
        <dbReference type="ARBA" id="ARBA00022840"/>
    </source>
</evidence>
<dbReference type="FunCoup" id="A0A0C3CQD6">
    <property type="interactions" value="165"/>
</dbReference>
<evidence type="ECO:0000313" key="13">
    <source>
        <dbReference type="EMBL" id="KIM91867.1"/>
    </source>
</evidence>
<dbReference type="SUPFAM" id="SSF50249">
    <property type="entry name" value="Nucleic acid-binding proteins"/>
    <property type="match status" value="1"/>
</dbReference>
<dbReference type="InterPro" id="IPR012309">
    <property type="entry name" value="DNA_ligase_ATP-dep_C"/>
</dbReference>
<reference evidence="14" key="2">
    <citation type="submission" date="2015-01" db="EMBL/GenBank/DDBJ databases">
        <title>Evolutionary Origins and Diversification of the Mycorrhizal Mutualists.</title>
        <authorList>
            <consortium name="DOE Joint Genome Institute"/>
            <consortium name="Mycorrhizal Genomics Consortium"/>
            <person name="Kohler A."/>
            <person name="Kuo A."/>
            <person name="Nagy L.G."/>
            <person name="Floudas D."/>
            <person name="Copeland A."/>
            <person name="Barry K.W."/>
            <person name="Cichocki N."/>
            <person name="Veneault-Fourrey C."/>
            <person name="LaButti K."/>
            <person name="Lindquist E.A."/>
            <person name="Lipzen A."/>
            <person name="Lundell T."/>
            <person name="Morin E."/>
            <person name="Murat C."/>
            <person name="Riley R."/>
            <person name="Ohm R."/>
            <person name="Sun H."/>
            <person name="Tunlid A."/>
            <person name="Henrissat B."/>
            <person name="Grigoriev I.V."/>
            <person name="Hibbett D.S."/>
            <person name="Martin F."/>
        </authorList>
    </citation>
    <scope>NUCLEOTIDE SEQUENCE [LARGE SCALE GENOMIC DNA]</scope>
    <source>
        <strain evidence="14">F 1598</strain>
    </source>
</reference>
<dbReference type="InterPro" id="IPR036599">
    <property type="entry name" value="DNA_ligase_N_sf"/>
</dbReference>
<proteinExistence type="inferred from homology"/>
<evidence type="ECO:0000256" key="4">
    <source>
        <dbReference type="ARBA" id="ARBA00022598"/>
    </source>
</evidence>
<evidence type="ECO:0000256" key="9">
    <source>
        <dbReference type="ARBA" id="ARBA00034003"/>
    </source>
</evidence>
<evidence type="ECO:0000256" key="10">
    <source>
        <dbReference type="RuleBase" id="RU004196"/>
    </source>
</evidence>
<dbReference type="SUPFAM" id="SSF117018">
    <property type="entry name" value="ATP-dependent DNA ligase DNA-binding domain"/>
    <property type="match status" value="1"/>
</dbReference>
<dbReference type="Gene3D" id="3.30.1490.70">
    <property type="match status" value="1"/>
</dbReference>
<dbReference type="GO" id="GO:0003677">
    <property type="term" value="F:DNA binding"/>
    <property type="evidence" value="ECO:0007669"/>
    <property type="project" value="InterPro"/>
</dbReference>
<dbReference type="GO" id="GO:0005634">
    <property type="term" value="C:nucleus"/>
    <property type="evidence" value="ECO:0007669"/>
    <property type="project" value="UniProtKB-SubCell"/>
</dbReference>
<dbReference type="InterPro" id="IPR050191">
    <property type="entry name" value="ATP-dep_DNA_ligase"/>
</dbReference>
<feature type="region of interest" description="Disordered" evidence="11">
    <location>
        <begin position="688"/>
        <end position="733"/>
    </location>
</feature>
<dbReference type="Gene3D" id="2.40.50.140">
    <property type="entry name" value="Nucleic acid-binding proteins"/>
    <property type="match status" value="1"/>
</dbReference>
<feature type="compositionally biased region" description="Acidic residues" evidence="11">
    <location>
        <begin position="711"/>
        <end position="733"/>
    </location>
</feature>
<dbReference type="InterPro" id="IPR012310">
    <property type="entry name" value="DNA_ligase_ATP-dep_cent"/>
</dbReference>
<evidence type="ECO:0000256" key="6">
    <source>
        <dbReference type="ARBA" id="ARBA00022741"/>
    </source>
</evidence>
<dbReference type="AlphaFoldDB" id="A0A0C3CQD6"/>
<keyword evidence="14" id="KW-1185">Reference proteome</keyword>
<dbReference type="GO" id="GO:0006310">
    <property type="term" value="P:DNA recombination"/>
    <property type="evidence" value="ECO:0007669"/>
    <property type="project" value="InterPro"/>
</dbReference>
<evidence type="ECO:0000256" key="1">
    <source>
        <dbReference type="ARBA" id="ARBA00004123"/>
    </source>
</evidence>
<keyword evidence="4" id="KW-0436">Ligase</keyword>
<dbReference type="EC" id="6.5.1.1" evidence="3"/>
<keyword evidence="8" id="KW-0539">Nucleus</keyword>
<sequence>MPVYKSLSVDPLVFILDGEPWPSNTPAPYSFLSHTLATLSETRSRILIINTLTNALRTILRYHPPSLLPALYLLSNCLSPSYLPIELGLGPSVISKAIQQVSGLTPAAFKRLYNTTGDVGDVAFEAKSNIRTLIPHPPLQIITVFDFLITISRAKGQGATKFKQGIVEKLLVAARGEETRFLVRTLSMNLRVGAVRTSILTALARAMVLSPPDTLTMPIPTDSPYNATLKLQSEANNVPLSVKAKTNSQDGARNEVNEKFGRAESLVRRVFVQHPNYDHIVAALLDVGLDGIAERVPLAVGIPLHPTLGSPTRSLDEVYDRLGDSPFAAEYKMDGQRSQVHVRRNENDEVAVQIFSRHLEDMTTKYPDVVLLMQEIFASDPELRSIIIDSEIVAIDPVDGSLKTFQELSNRARKDVQIHDVKVDVGVYAFDLMYLDGEILLQQPFRKRRALLRHRIPPFSSEHNGVARFNHVENCDSEDGRETVEEFWIKAVESRCEGLMIKLLDNGEVLEEPTTKKDKPRRKPLPATYEPDKRTSTWLKLKKDYVTGLGDSLDLVPIGAWHGNGRKAQWWSPVLLALRDGNTGRFVAVCKCMSGKCSGFTDVFYKAMRKRYADNSDTCARRNQWDVDTGGLKPEVYFKPDEVWEIRGADVTLSPVSIAAQGLVSPSRGLSLRFPRFIKVREDKHPAQASDSEFLAQMWKDQQGKGLDQNGADDGDLLDVDMEEQAEEDDSDS</sequence>
<dbReference type="PANTHER" id="PTHR45674">
    <property type="entry name" value="DNA LIGASE 1/3 FAMILY MEMBER"/>
    <property type="match status" value="1"/>
</dbReference>
<comment type="subcellular location">
    <subcellularLocation>
        <location evidence="1">Nucleus</location>
    </subcellularLocation>
</comment>
<dbReference type="InterPro" id="IPR012340">
    <property type="entry name" value="NA-bd_OB-fold"/>
</dbReference>
<organism evidence="13 14">
    <name type="scientific">Piloderma croceum (strain F 1598)</name>
    <dbReference type="NCBI Taxonomy" id="765440"/>
    <lineage>
        <taxon>Eukaryota</taxon>
        <taxon>Fungi</taxon>
        <taxon>Dikarya</taxon>
        <taxon>Basidiomycota</taxon>
        <taxon>Agaricomycotina</taxon>
        <taxon>Agaricomycetes</taxon>
        <taxon>Agaricomycetidae</taxon>
        <taxon>Atheliales</taxon>
        <taxon>Atheliaceae</taxon>
        <taxon>Piloderma</taxon>
    </lineage>
</organism>
<dbReference type="EMBL" id="KN832970">
    <property type="protein sequence ID" value="KIM91867.1"/>
    <property type="molecule type" value="Genomic_DNA"/>
</dbReference>
<dbReference type="HOGENOM" id="CLU_005138_1_0_1"/>
<evidence type="ECO:0000259" key="12">
    <source>
        <dbReference type="PROSITE" id="PS50160"/>
    </source>
</evidence>
<dbReference type="GO" id="GO:0006281">
    <property type="term" value="P:DNA repair"/>
    <property type="evidence" value="ECO:0007669"/>
    <property type="project" value="InterPro"/>
</dbReference>
<dbReference type="FunFam" id="3.30.470.30:FF:000002">
    <property type="entry name" value="DNA ligase"/>
    <property type="match status" value="1"/>
</dbReference>
<keyword evidence="5" id="KW-0235">DNA replication</keyword>
<dbReference type="PROSITE" id="PS50160">
    <property type="entry name" value="DNA_LIGASE_A3"/>
    <property type="match status" value="1"/>
</dbReference>
<dbReference type="InterPro" id="IPR012308">
    <property type="entry name" value="DNA_ligase_ATP-dep_N"/>
</dbReference>
<evidence type="ECO:0000256" key="11">
    <source>
        <dbReference type="SAM" id="MobiDB-lite"/>
    </source>
</evidence>
<feature type="domain" description="ATP-dependent DNA ligase family profile" evidence="12">
    <location>
        <begin position="418"/>
        <end position="580"/>
    </location>
</feature>
<dbReference type="Pfam" id="PF01068">
    <property type="entry name" value="DNA_ligase_A_M"/>
    <property type="match status" value="1"/>
</dbReference>
<dbReference type="Gene3D" id="1.10.3260.10">
    <property type="entry name" value="DNA ligase, ATP-dependent, N-terminal domain"/>
    <property type="match status" value="1"/>
</dbReference>
<evidence type="ECO:0000256" key="8">
    <source>
        <dbReference type="ARBA" id="ARBA00023242"/>
    </source>
</evidence>
<accession>A0A0C3CQD6</accession>
<dbReference type="Proteomes" id="UP000054166">
    <property type="component" value="Unassembled WGS sequence"/>
</dbReference>
<comment type="similarity">
    <text evidence="2 10">Belongs to the ATP-dependent DNA ligase family.</text>
</comment>
<protein>
    <recommendedName>
        <fullName evidence="3">DNA ligase (ATP)</fullName>
        <ecNumber evidence="3">6.5.1.1</ecNumber>
    </recommendedName>
</protein>
<dbReference type="Pfam" id="PF04675">
    <property type="entry name" value="DNA_ligase_A_N"/>
    <property type="match status" value="1"/>
</dbReference>
<comment type="catalytic activity">
    <reaction evidence="9">
        <text>ATP + (deoxyribonucleotide)n-3'-hydroxyl + 5'-phospho-(deoxyribonucleotide)m = (deoxyribonucleotide)n+m + AMP + diphosphate.</text>
        <dbReference type="EC" id="6.5.1.1"/>
    </reaction>
</comment>
<evidence type="ECO:0000256" key="3">
    <source>
        <dbReference type="ARBA" id="ARBA00012727"/>
    </source>
</evidence>
<evidence type="ECO:0000313" key="14">
    <source>
        <dbReference type="Proteomes" id="UP000054166"/>
    </source>
</evidence>
<dbReference type="NCBIfam" id="TIGR00574">
    <property type="entry name" value="dnl1"/>
    <property type="match status" value="1"/>
</dbReference>
<dbReference type="CDD" id="cd07969">
    <property type="entry name" value="OBF_DNA_ligase_I"/>
    <property type="match status" value="1"/>
</dbReference>
<dbReference type="GO" id="GO:0005524">
    <property type="term" value="F:ATP binding"/>
    <property type="evidence" value="ECO:0007669"/>
    <property type="project" value="UniProtKB-KW"/>
</dbReference>
<keyword evidence="7" id="KW-0067">ATP-binding</keyword>
<dbReference type="CDD" id="cd07900">
    <property type="entry name" value="Adenylation_DNA_ligase_I_Euk"/>
    <property type="match status" value="1"/>
</dbReference>
<dbReference type="PANTHER" id="PTHR45674:SF9">
    <property type="entry name" value="DNA LIGASE 3"/>
    <property type="match status" value="1"/>
</dbReference>
<keyword evidence="6" id="KW-0547">Nucleotide-binding</keyword>
<dbReference type="Pfam" id="PF04679">
    <property type="entry name" value="DNA_ligase_A_C"/>
    <property type="match status" value="1"/>
</dbReference>
<dbReference type="Gene3D" id="3.30.470.30">
    <property type="entry name" value="DNA ligase/mRNA capping enzyme"/>
    <property type="match status" value="1"/>
</dbReference>
<name>A0A0C3CQD6_PILCF</name>
<dbReference type="OrthoDB" id="206088at2759"/>
<evidence type="ECO:0000256" key="2">
    <source>
        <dbReference type="ARBA" id="ARBA00007572"/>
    </source>
</evidence>
<dbReference type="InterPro" id="IPR000977">
    <property type="entry name" value="DNA_ligase_ATP-dep"/>
</dbReference>
<dbReference type="SUPFAM" id="SSF56091">
    <property type="entry name" value="DNA ligase/mRNA capping enzyme, catalytic domain"/>
    <property type="match status" value="1"/>
</dbReference>
<gene>
    <name evidence="13" type="ORF">PILCRDRAFT_57650</name>
</gene>
<dbReference type="STRING" id="765440.A0A0C3CQD6"/>
<dbReference type="GO" id="GO:0006273">
    <property type="term" value="P:lagging strand elongation"/>
    <property type="evidence" value="ECO:0007669"/>
    <property type="project" value="TreeGrafter"/>
</dbReference>
<evidence type="ECO:0000256" key="5">
    <source>
        <dbReference type="ARBA" id="ARBA00022705"/>
    </source>
</evidence>
<reference evidence="13 14" key="1">
    <citation type="submission" date="2014-04" db="EMBL/GenBank/DDBJ databases">
        <authorList>
            <consortium name="DOE Joint Genome Institute"/>
            <person name="Kuo A."/>
            <person name="Tarkka M."/>
            <person name="Buscot F."/>
            <person name="Kohler A."/>
            <person name="Nagy L.G."/>
            <person name="Floudas D."/>
            <person name="Copeland A."/>
            <person name="Barry K.W."/>
            <person name="Cichocki N."/>
            <person name="Veneault-Fourrey C."/>
            <person name="LaButti K."/>
            <person name="Lindquist E.A."/>
            <person name="Lipzen A."/>
            <person name="Lundell T."/>
            <person name="Morin E."/>
            <person name="Murat C."/>
            <person name="Sun H."/>
            <person name="Tunlid A."/>
            <person name="Henrissat B."/>
            <person name="Grigoriev I.V."/>
            <person name="Hibbett D.S."/>
            <person name="Martin F."/>
            <person name="Nordberg H.P."/>
            <person name="Cantor M.N."/>
            <person name="Hua S.X."/>
        </authorList>
    </citation>
    <scope>NUCLEOTIDE SEQUENCE [LARGE SCALE GENOMIC DNA]</scope>
    <source>
        <strain evidence="13 14">F 1598</strain>
    </source>
</reference>
<dbReference type="GO" id="GO:0071897">
    <property type="term" value="P:DNA biosynthetic process"/>
    <property type="evidence" value="ECO:0007669"/>
    <property type="project" value="InterPro"/>
</dbReference>
<dbReference type="InParanoid" id="A0A0C3CQD6"/>